<dbReference type="PRINTS" id="PR00597">
    <property type="entry name" value="GELSOLIN"/>
</dbReference>
<dbReference type="GO" id="GO:0051015">
    <property type="term" value="F:actin filament binding"/>
    <property type="evidence" value="ECO:0007669"/>
    <property type="project" value="InterPro"/>
</dbReference>
<proteinExistence type="predicted"/>
<dbReference type="GO" id="GO:0015629">
    <property type="term" value="C:actin cytoskeleton"/>
    <property type="evidence" value="ECO:0007669"/>
    <property type="project" value="TreeGrafter"/>
</dbReference>
<dbReference type="PANTHER" id="PTHR11977:SF130">
    <property type="entry name" value="SEVERIN"/>
    <property type="match status" value="1"/>
</dbReference>
<reference evidence="2" key="1">
    <citation type="submission" date="2021-10" db="EMBL/GenBank/DDBJ databases">
        <title>De novo Genome Assembly of Clathrus columnatus (Basidiomycota, Fungi) Using Illumina and Nanopore Sequence Data.</title>
        <authorList>
            <person name="Ogiso-Tanaka E."/>
            <person name="Itagaki H."/>
            <person name="Hosoya T."/>
            <person name="Hosaka K."/>
        </authorList>
    </citation>
    <scope>NUCLEOTIDE SEQUENCE</scope>
    <source>
        <strain evidence="2">MO-923</strain>
    </source>
</reference>
<dbReference type="Proteomes" id="UP001050691">
    <property type="component" value="Unassembled WGS sequence"/>
</dbReference>
<accession>A0AAV5ALZ5</accession>
<dbReference type="InterPro" id="IPR007123">
    <property type="entry name" value="Gelsolin-like_dom"/>
</dbReference>
<dbReference type="GO" id="GO:0008154">
    <property type="term" value="P:actin polymerization or depolymerization"/>
    <property type="evidence" value="ECO:0007669"/>
    <property type="project" value="TreeGrafter"/>
</dbReference>
<dbReference type="SUPFAM" id="SSF55753">
    <property type="entry name" value="Actin depolymerizing proteins"/>
    <property type="match status" value="2"/>
</dbReference>
<organism evidence="2 3">
    <name type="scientific">Clathrus columnatus</name>
    <dbReference type="NCBI Taxonomy" id="1419009"/>
    <lineage>
        <taxon>Eukaryota</taxon>
        <taxon>Fungi</taxon>
        <taxon>Dikarya</taxon>
        <taxon>Basidiomycota</taxon>
        <taxon>Agaricomycotina</taxon>
        <taxon>Agaricomycetes</taxon>
        <taxon>Phallomycetidae</taxon>
        <taxon>Phallales</taxon>
        <taxon>Clathraceae</taxon>
        <taxon>Clathrus</taxon>
    </lineage>
</organism>
<dbReference type="InterPro" id="IPR007122">
    <property type="entry name" value="Villin/Gelsolin"/>
</dbReference>
<keyword evidence="3" id="KW-1185">Reference proteome</keyword>
<dbReference type="EMBL" id="BPWL01000008">
    <property type="protein sequence ID" value="GJJ13461.1"/>
    <property type="molecule type" value="Genomic_DNA"/>
</dbReference>
<dbReference type="GO" id="GO:0005737">
    <property type="term" value="C:cytoplasm"/>
    <property type="evidence" value="ECO:0007669"/>
    <property type="project" value="TreeGrafter"/>
</dbReference>
<name>A0AAV5ALZ5_9AGAM</name>
<gene>
    <name evidence="2" type="ORF">Clacol_007715</name>
</gene>
<feature type="domain" description="Gelsolin-like" evidence="1">
    <location>
        <begin position="79"/>
        <end position="141"/>
    </location>
</feature>
<dbReference type="Pfam" id="PF00626">
    <property type="entry name" value="Gelsolin"/>
    <property type="match status" value="2"/>
</dbReference>
<feature type="domain" description="Gelsolin-like" evidence="1">
    <location>
        <begin position="276"/>
        <end position="353"/>
    </location>
</feature>
<protein>
    <recommendedName>
        <fullName evidence="1">Gelsolin-like domain-containing protein</fullName>
    </recommendedName>
</protein>
<dbReference type="AlphaFoldDB" id="A0AAV5ALZ5"/>
<dbReference type="Gene3D" id="3.40.20.10">
    <property type="entry name" value="Severin"/>
    <property type="match status" value="2"/>
</dbReference>
<evidence type="ECO:0000259" key="1">
    <source>
        <dbReference type="Pfam" id="PF00626"/>
    </source>
</evidence>
<dbReference type="SMART" id="SM00262">
    <property type="entry name" value="GEL"/>
    <property type="match status" value="2"/>
</dbReference>
<evidence type="ECO:0000313" key="2">
    <source>
        <dbReference type="EMBL" id="GJJ13461.1"/>
    </source>
</evidence>
<sequence>MAHLKQYNIEDSNIALFGSNVKDHSVSFLYFLADTEFVVVVVFLQIEKRVREHAGDKEPAWEEAGKITGTEIWRIEKFKVVPWQKERYGTFYSGDSYIVLHTYKQDSDSNELFYNLHFWLGEETTQDEAGTAAYKTVELDDHTSNIHGVRFMTRQVKLGAENVRQAIGGVLVLDKGSQIWQFNRKNSAGRERFKAAEFVNSIVEERQTNSQFEPIDEGESGAGTFLEELGTDDVSSIESESSSQDGFTGSTVSTTAAVATLYRVSDASKALMVTPLPPVHPSLSELDSSDIYIIDDTANLKEPAVYIWIGRGVDEGERRIGVEIAQRYLHRKENTQTMRTSVVKVNEGRESSALLRALNG</sequence>
<dbReference type="PANTHER" id="PTHR11977">
    <property type="entry name" value="VILLIN"/>
    <property type="match status" value="1"/>
</dbReference>
<evidence type="ECO:0000313" key="3">
    <source>
        <dbReference type="Proteomes" id="UP001050691"/>
    </source>
</evidence>
<dbReference type="InterPro" id="IPR029006">
    <property type="entry name" value="ADF-H/Gelsolin-like_dom_sf"/>
</dbReference>
<comment type="caution">
    <text evidence="2">The sequence shown here is derived from an EMBL/GenBank/DDBJ whole genome shotgun (WGS) entry which is preliminary data.</text>
</comment>